<gene>
    <name evidence="5" type="primary">nad9</name>
</gene>
<dbReference type="InterPro" id="IPR037232">
    <property type="entry name" value="NADH_quin_OxRdtase_su_C/D-like"/>
</dbReference>
<evidence type="ECO:0000259" key="4">
    <source>
        <dbReference type="Pfam" id="PF00329"/>
    </source>
</evidence>
<dbReference type="InterPro" id="IPR020396">
    <property type="entry name" value="NADH_UbQ_OxRdtase_CS"/>
</dbReference>
<evidence type="ECO:0000256" key="3">
    <source>
        <dbReference type="RuleBase" id="RU003456"/>
    </source>
</evidence>
<keyword evidence="2 3" id="KW-0813">Transport</keyword>
<evidence type="ECO:0000256" key="2">
    <source>
        <dbReference type="ARBA" id="ARBA00022448"/>
    </source>
</evidence>
<dbReference type="PANTHER" id="PTHR10884">
    <property type="entry name" value="NADH DEHYDROGENASE UBIQUINONE IRON-SULFUR PROTEIN 3"/>
    <property type="match status" value="1"/>
</dbReference>
<dbReference type="EMBL" id="KP165390">
    <property type="protein sequence ID" value="AJF36663.1"/>
    <property type="molecule type" value="Genomic_DNA"/>
</dbReference>
<dbReference type="Pfam" id="PF00329">
    <property type="entry name" value="Complex1_30kDa"/>
    <property type="match status" value="1"/>
</dbReference>
<sequence length="188" mass="23012">MIIKNYLLLVLNKYIKNITIYNNEIFILVTPNNIFKIISILSKLSIFQFKQLIDINVIDYPERTNRFEIIYHLLSITYNVRINIRTYTNEKYMINSIMSIYKNANWSERECWDMFGIYFKNHEDLRRILTDYGFNGYPLRKDFPLTGYKEIRYDDSLKHIVYERLSFAQEYRNYDYTSSWQHIKDNIK</sequence>
<keyword evidence="5" id="KW-0496">Mitochondrion</keyword>
<dbReference type="InterPro" id="IPR001268">
    <property type="entry name" value="NADH_UbQ_OxRdtase_30kDa_su"/>
</dbReference>
<proteinExistence type="inferred from homology"/>
<geneLocation type="mitochondrion" evidence="5"/>
<dbReference type="PANTHER" id="PTHR10884:SF14">
    <property type="entry name" value="NADH DEHYDROGENASE [UBIQUINONE] IRON-SULFUR PROTEIN 3, MITOCHONDRIAL"/>
    <property type="match status" value="1"/>
</dbReference>
<dbReference type="InterPro" id="IPR010218">
    <property type="entry name" value="NADH_DH_suC"/>
</dbReference>
<dbReference type="EC" id="1.6.5.3" evidence="5"/>
<keyword evidence="5" id="KW-0560">Oxidoreductase</keyword>
<feature type="domain" description="NADH:ubiquinone oxidoreductase 30kDa subunit" evidence="4">
    <location>
        <begin position="28"/>
        <end position="148"/>
    </location>
</feature>
<dbReference type="GO" id="GO:0008137">
    <property type="term" value="F:NADH dehydrogenase (ubiquinone) activity"/>
    <property type="evidence" value="ECO:0007669"/>
    <property type="project" value="InterPro"/>
</dbReference>
<organism evidence="5">
    <name type="scientific">Gefionella okellyi</name>
    <dbReference type="NCBI Taxonomy" id="2853422"/>
    <lineage>
        <taxon>Eukaryota</taxon>
        <taxon>Malawimonadida</taxon>
        <taxon>Malawimonadidae</taxon>
        <taxon>Gefionella</taxon>
    </lineage>
</organism>
<dbReference type="PROSITE" id="PS00542">
    <property type="entry name" value="COMPLEX1_30K"/>
    <property type="match status" value="1"/>
</dbReference>
<name>A0A0B5H2U0_9EUKA</name>
<protein>
    <submittedName>
        <fullName evidence="5">NADH dehydrogenase subunit 9</fullName>
        <ecNumber evidence="5">1.6.5.3</ecNumber>
    </submittedName>
</protein>
<keyword evidence="3" id="KW-1278">Translocase</keyword>
<reference evidence="5" key="1">
    <citation type="submission" date="2014-11" db="EMBL/GenBank/DDBJ databases">
        <authorList>
            <person name="Lang B.F."/>
        </authorList>
    </citation>
    <scope>NUCLEOTIDE SEQUENCE</scope>
    <source>
        <strain evidence="5">249</strain>
    </source>
</reference>
<comment type="similarity">
    <text evidence="1 3">Belongs to the complex I 30 kDa subunit family.</text>
</comment>
<keyword evidence="3" id="KW-0520">NAD</keyword>
<dbReference type="NCBIfam" id="TIGR01961">
    <property type="entry name" value="NuoC_fam"/>
    <property type="match status" value="1"/>
</dbReference>
<dbReference type="SUPFAM" id="SSF143243">
    <property type="entry name" value="Nqo5-like"/>
    <property type="match status" value="1"/>
</dbReference>
<accession>A0A0B5H2U0</accession>
<dbReference type="HAMAP" id="MF_01357">
    <property type="entry name" value="NDH1_NuoC"/>
    <property type="match status" value="1"/>
</dbReference>
<dbReference type="NCBIfam" id="NF004733">
    <property type="entry name" value="PRK06074.1-5"/>
    <property type="match status" value="1"/>
</dbReference>
<evidence type="ECO:0000313" key="5">
    <source>
        <dbReference type="EMBL" id="AJF36663.1"/>
    </source>
</evidence>
<dbReference type="Gene3D" id="3.30.460.80">
    <property type="entry name" value="NADH:ubiquinone oxidoreductase, 30kDa subunit"/>
    <property type="match status" value="1"/>
</dbReference>
<dbReference type="AlphaFoldDB" id="A0A0B5H2U0"/>
<evidence type="ECO:0000256" key="1">
    <source>
        <dbReference type="ARBA" id="ARBA00007569"/>
    </source>
</evidence>
<dbReference type="GO" id="GO:0016651">
    <property type="term" value="F:oxidoreductase activity, acting on NAD(P)H"/>
    <property type="evidence" value="ECO:0007669"/>
    <property type="project" value="InterPro"/>
</dbReference>